<keyword evidence="3" id="KW-0472">Membrane</keyword>
<dbReference type="InterPro" id="IPR035658">
    <property type="entry name" value="TrbF"/>
</dbReference>
<evidence type="ECO:0000256" key="2">
    <source>
        <dbReference type="ARBA" id="ARBA00022989"/>
    </source>
</evidence>
<protein>
    <submittedName>
        <fullName evidence="6">Conjugal transfer protein TrbF</fullName>
    </submittedName>
</protein>
<dbReference type="GO" id="GO:0016020">
    <property type="term" value="C:membrane"/>
    <property type="evidence" value="ECO:0007669"/>
    <property type="project" value="InterPro"/>
</dbReference>
<dbReference type="Proteomes" id="UP000030377">
    <property type="component" value="Unassembled WGS sequence"/>
</dbReference>
<evidence type="ECO:0000256" key="4">
    <source>
        <dbReference type="ARBA" id="ARBA00037847"/>
    </source>
</evidence>
<dbReference type="Pfam" id="PF04335">
    <property type="entry name" value="VirB8"/>
    <property type="match status" value="1"/>
</dbReference>
<dbReference type="NCBIfam" id="NF010446">
    <property type="entry name" value="PRK13872.1"/>
    <property type="match status" value="1"/>
</dbReference>
<sequence>MTGHPFQRASVRYSETPEPVTPYQKAAQVWDERLGSARVQASNWRLAALAAIGLSSVLGVTIFTQIARSGVVPYVVEVDRLGEIRAVGPASEAYQPSDAQIAHFLARFIENVRSLSIDPVIVRANWLRAYDFVTDRGAQALNDYAREADPFTKIGSKTVTTEVTSVVRASGDSFEIRWKENTYENGAIAKTERFTGLVTTVLKTPADAATLRKNPLGLYVHSLNWSRDLIGDAK</sequence>
<name>A0A0A3XJ63_BRAJP</name>
<reference evidence="6 7" key="1">
    <citation type="submission" date="2014-09" db="EMBL/GenBank/DDBJ databases">
        <title>Draft genome of Bradyrhizobium japonicum Is-34.</title>
        <authorList>
            <person name="Tsurumaru H."/>
            <person name="Yamakawa T."/>
            <person name="Hashimoto S."/>
            <person name="Okizaki K."/>
            <person name="Kanesaki Y."/>
            <person name="Yoshikawa H."/>
            <person name="Yajima S."/>
        </authorList>
    </citation>
    <scope>NUCLEOTIDE SEQUENCE [LARGE SCALE GENOMIC DNA]</scope>
    <source>
        <strain evidence="6 7">Is-34</strain>
    </source>
</reference>
<dbReference type="InterPro" id="IPR032710">
    <property type="entry name" value="NTF2-like_dom_sf"/>
</dbReference>
<evidence type="ECO:0000313" key="6">
    <source>
        <dbReference type="EMBL" id="KGT73201.1"/>
    </source>
</evidence>
<dbReference type="InterPro" id="IPR007430">
    <property type="entry name" value="VirB8"/>
</dbReference>
<gene>
    <name evidence="6" type="ORF">MA20_46035</name>
</gene>
<keyword evidence="1" id="KW-0812">Transmembrane</keyword>
<evidence type="ECO:0000259" key="5">
    <source>
        <dbReference type="Pfam" id="PF04335"/>
    </source>
</evidence>
<dbReference type="SUPFAM" id="SSF54427">
    <property type="entry name" value="NTF2-like"/>
    <property type="match status" value="1"/>
</dbReference>
<evidence type="ECO:0000256" key="3">
    <source>
        <dbReference type="ARBA" id="ARBA00023136"/>
    </source>
</evidence>
<dbReference type="RefSeq" id="WP_041960842.1">
    <property type="nucleotide sequence ID" value="NZ_JRPN01000062.1"/>
</dbReference>
<dbReference type="GO" id="GO:0012505">
    <property type="term" value="C:endomembrane system"/>
    <property type="evidence" value="ECO:0007669"/>
    <property type="project" value="UniProtKB-SubCell"/>
</dbReference>
<dbReference type="AlphaFoldDB" id="A0A0A3XJ63"/>
<comment type="subcellular location">
    <subcellularLocation>
        <location evidence="4">Endomembrane system</location>
        <topology evidence="4">Single-pass membrane protein</topology>
    </subcellularLocation>
</comment>
<evidence type="ECO:0000256" key="1">
    <source>
        <dbReference type="ARBA" id="ARBA00022692"/>
    </source>
</evidence>
<organism evidence="6 7">
    <name type="scientific">Bradyrhizobium japonicum</name>
    <dbReference type="NCBI Taxonomy" id="375"/>
    <lineage>
        <taxon>Bacteria</taxon>
        <taxon>Pseudomonadati</taxon>
        <taxon>Pseudomonadota</taxon>
        <taxon>Alphaproteobacteria</taxon>
        <taxon>Hyphomicrobiales</taxon>
        <taxon>Nitrobacteraceae</taxon>
        <taxon>Bradyrhizobium</taxon>
    </lineage>
</organism>
<comment type="caution">
    <text evidence="6">The sequence shown here is derived from an EMBL/GenBank/DDBJ whole genome shotgun (WGS) entry which is preliminary data.</text>
</comment>
<dbReference type="CDD" id="cd16425">
    <property type="entry name" value="TrbF"/>
    <property type="match status" value="1"/>
</dbReference>
<keyword evidence="2" id="KW-1133">Transmembrane helix</keyword>
<accession>A0A0A3XJ63</accession>
<proteinExistence type="predicted"/>
<evidence type="ECO:0000313" key="7">
    <source>
        <dbReference type="Proteomes" id="UP000030377"/>
    </source>
</evidence>
<feature type="domain" description="Bacterial virulence protein VirB8" evidence="5">
    <location>
        <begin position="25"/>
        <end position="228"/>
    </location>
</feature>
<dbReference type="Gene3D" id="3.10.450.230">
    <property type="entry name" value="VirB8 protein"/>
    <property type="match status" value="1"/>
</dbReference>
<dbReference type="EMBL" id="JRPN01000062">
    <property type="protein sequence ID" value="KGT73201.1"/>
    <property type="molecule type" value="Genomic_DNA"/>
</dbReference>